<dbReference type="SMR" id="A2D938"/>
<dbReference type="Pfam" id="PF04153">
    <property type="entry name" value="NOT2_3_5_C"/>
    <property type="match status" value="1"/>
</dbReference>
<protein>
    <submittedName>
        <fullName evidence="6">NOT2 / NOT3 / NOT5 family protein</fullName>
    </submittedName>
</protein>
<proteinExistence type="inferred from homology"/>
<gene>
    <name evidence="6" type="ORF">TVAG_183000</name>
</gene>
<evidence type="ECO:0000256" key="3">
    <source>
        <dbReference type="ARBA" id="ARBA00023163"/>
    </source>
</evidence>
<dbReference type="RefSeq" id="XP_001584050.1">
    <property type="nucleotide sequence ID" value="XM_001584000.1"/>
</dbReference>
<evidence type="ECO:0000313" key="6">
    <source>
        <dbReference type="EMBL" id="EAY23064.1"/>
    </source>
</evidence>
<evidence type="ECO:0000256" key="4">
    <source>
        <dbReference type="SAM" id="MobiDB-lite"/>
    </source>
</evidence>
<dbReference type="KEGG" id="tva:5468623"/>
<dbReference type="InterPro" id="IPR038635">
    <property type="entry name" value="CCR4-NOT_su2/3/5_C_sf"/>
</dbReference>
<organism evidence="6 7">
    <name type="scientific">Trichomonas vaginalis (strain ATCC PRA-98 / G3)</name>
    <dbReference type="NCBI Taxonomy" id="412133"/>
    <lineage>
        <taxon>Eukaryota</taxon>
        <taxon>Metamonada</taxon>
        <taxon>Parabasalia</taxon>
        <taxon>Trichomonadida</taxon>
        <taxon>Trichomonadidae</taxon>
        <taxon>Trichomonas</taxon>
    </lineage>
</organism>
<evidence type="ECO:0000259" key="5">
    <source>
        <dbReference type="Pfam" id="PF04153"/>
    </source>
</evidence>
<dbReference type="EMBL" id="DS113180">
    <property type="protein sequence ID" value="EAY23064.1"/>
    <property type="molecule type" value="Genomic_DNA"/>
</dbReference>
<dbReference type="GO" id="GO:0030015">
    <property type="term" value="C:CCR4-NOT core complex"/>
    <property type="evidence" value="ECO:0007669"/>
    <property type="project" value="InterPro"/>
</dbReference>
<keyword evidence="2" id="KW-0805">Transcription regulation</keyword>
<accession>A2D938</accession>
<dbReference type="VEuPathDB" id="TrichDB:TVAGG3_0529600"/>
<dbReference type="GO" id="GO:0006355">
    <property type="term" value="P:regulation of DNA-templated transcription"/>
    <property type="evidence" value="ECO:0007669"/>
    <property type="project" value="InterPro"/>
</dbReference>
<dbReference type="Gene3D" id="2.30.30.1020">
    <property type="entry name" value="CCR4-NOT complex subunit 2/3/5, C-terminal domain"/>
    <property type="match status" value="1"/>
</dbReference>
<reference evidence="6" key="2">
    <citation type="journal article" date="2007" name="Science">
        <title>Draft genome sequence of the sexually transmitted pathogen Trichomonas vaginalis.</title>
        <authorList>
            <person name="Carlton J.M."/>
            <person name="Hirt R.P."/>
            <person name="Silva J.C."/>
            <person name="Delcher A.L."/>
            <person name="Schatz M."/>
            <person name="Zhao Q."/>
            <person name="Wortman J.R."/>
            <person name="Bidwell S.L."/>
            <person name="Alsmark U.C.M."/>
            <person name="Besteiro S."/>
            <person name="Sicheritz-Ponten T."/>
            <person name="Noel C.J."/>
            <person name="Dacks J.B."/>
            <person name="Foster P.G."/>
            <person name="Simillion C."/>
            <person name="Van de Peer Y."/>
            <person name="Miranda-Saavedra D."/>
            <person name="Barton G.J."/>
            <person name="Westrop G.D."/>
            <person name="Mueller S."/>
            <person name="Dessi D."/>
            <person name="Fiori P.L."/>
            <person name="Ren Q."/>
            <person name="Paulsen I."/>
            <person name="Zhang H."/>
            <person name="Bastida-Corcuera F.D."/>
            <person name="Simoes-Barbosa A."/>
            <person name="Brown M.T."/>
            <person name="Hayes R.D."/>
            <person name="Mukherjee M."/>
            <person name="Okumura C.Y."/>
            <person name="Schneider R."/>
            <person name="Smith A.J."/>
            <person name="Vanacova S."/>
            <person name="Villalvazo M."/>
            <person name="Haas B.J."/>
            <person name="Pertea M."/>
            <person name="Feldblyum T.V."/>
            <person name="Utterback T.R."/>
            <person name="Shu C.L."/>
            <person name="Osoegawa K."/>
            <person name="de Jong P.J."/>
            <person name="Hrdy I."/>
            <person name="Horvathova L."/>
            <person name="Zubacova Z."/>
            <person name="Dolezal P."/>
            <person name="Malik S.B."/>
            <person name="Logsdon J.M. Jr."/>
            <person name="Henze K."/>
            <person name="Gupta A."/>
            <person name="Wang C.C."/>
            <person name="Dunne R.L."/>
            <person name="Upcroft J.A."/>
            <person name="Upcroft P."/>
            <person name="White O."/>
            <person name="Salzberg S.L."/>
            <person name="Tang P."/>
            <person name="Chiu C.-H."/>
            <person name="Lee Y.-S."/>
            <person name="Embley T.M."/>
            <person name="Coombs G.H."/>
            <person name="Mottram J.C."/>
            <person name="Tachezy J."/>
            <person name="Fraser-Liggett C.M."/>
            <person name="Johnson P.J."/>
        </authorList>
    </citation>
    <scope>NUCLEOTIDE SEQUENCE [LARGE SCALE GENOMIC DNA]</scope>
    <source>
        <strain evidence="6">G3</strain>
    </source>
</reference>
<dbReference type="InterPro" id="IPR007282">
    <property type="entry name" value="NOT2/3/5_C"/>
</dbReference>
<comment type="similarity">
    <text evidence="1">Belongs to the CNOT2/3/5 family.</text>
</comment>
<dbReference type="STRING" id="5722.A2D938"/>
<keyword evidence="3" id="KW-0804">Transcription</keyword>
<reference evidence="6" key="1">
    <citation type="submission" date="2006-10" db="EMBL/GenBank/DDBJ databases">
        <authorList>
            <person name="Amadeo P."/>
            <person name="Zhao Q."/>
            <person name="Wortman J."/>
            <person name="Fraser-Liggett C."/>
            <person name="Carlton J."/>
        </authorList>
    </citation>
    <scope>NUCLEOTIDE SEQUENCE</scope>
    <source>
        <strain evidence="6">G3</strain>
    </source>
</reference>
<feature type="domain" description="NOT2/NOT3/NOT5 C-terminal" evidence="5">
    <location>
        <begin position="66"/>
        <end position="178"/>
    </location>
</feature>
<dbReference type="OrthoDB" id="293823at2759"/>
<evidence type="ECO:0000256" key="1">
    <source>
        <dbReference type="ARBA" id="ARBA00007682"/>
    </source>
</evidence>
<sequence>MSIRSQSVGNKPSQKSQTASSQKFLPIELQQPDQLLQTEIPVHEFSNALFASLDTLPDVPQVFCNYEPQTSVQTLPEYPQEPNQKILQPEFFRRFDLSTLLYIFFYFPGTSQQLFAAKELKARGWRYHAKFQTWFKRVSQPKTVTKEYEIADYDYFDHSSAENWYIRRRTNFQFDFNCLAIDI</sequence>
<evidence type="ECO:0000256" key="2">
    <source>
        <dbReference type="ARBA" id="ARBA00023015"/>
    </source>
</evidence>
<dbReference type="VEuPathDB" id="TrichDB:TVAG_183000"/>
<keyword evidence="7" id="KW-1185">Reference proteome</keyword>
<dbReference type="PANTHER" id="PTHR23326">
    <property type="entry name" value="CCR4 NOT-RELATED"/>
    <property type="match status" value="1"/>
</dbReference>
<feature type="region of interest" description="Disordered" evidence="4">
    <location>
        <begin position="1"/>
        <end position="23"/>
    </location>
</feature>
<dbReference type="InterPro" id="IPR040168">
    <property type="entry name" value="Not2/3/5"/>
</dbReference>
<evidence type="ECO:0000313" key="7">
    <source>
        <dbReference type="Proteomes" id="UP000001542"/>
    </source>
</evidence>
<name>A2D938_TRIV3</name>
<dbReference type="eggNOG" id="KOG2150">
    <property type="taxonomic scope" value="Eukaryota"/>
</dbReference>
<dbReference type="InParanoid" id="A2D938"/>
<dbReference type="AlphaFoldDB" id="A2D938"/>
<dbReference type="Proteomes" id="UP000001542">
    <property type="component" value="Unassembled WGS sequence"/>
</dbReference>